<feature type="region of interest" description="Disordered" evidence="1">
    <location>
        <begin position="271"/>
        <end position="290"/>
    </location>
</feature>
<keyword evidence="2" id="KW-1133">Transmembrane helix</keyword>
<proteinExistence type="predicted"/>
<reference evidence="3" key="1">
    <citation type="journal article" date="2019" name="bioRxiv">
        <title>The Genome of the Zebra Mussel, Dreissena polymorpha: A Resource for Invasive Species Research.</title>
        <authorList>
            <person name="McCartney M.A."/>
            <person name="Auch B."/>
            <person name="Kono T."/>
            <person name="Mallez S."/>
            <person name="Zhang Y."/>
            <person name="Obille A."/>
            <person name="Becker A."/>
            <person name="Abrahante J.E."/>
            <person name="Garbe J."/>
            <person name="Badalamenti J.P."/>
            <person name="Herman A."/>
            <person name="Mangelson H."/>
            <person name="Liachko I."/>
            <person name="Sullivan S."/>
            <person name="Sone E.D."/>
            <person name="Koren S."/>
            <person name="Silverstein K.A.T."/>
            <person name="Beckman K.B."/>
            <person name="Gohl D.M."/>
        </authorList>
    </citation>
    <scope>NUCLEOTIDE SEQUENCE</scope>
    <source>
        <strain evidence="3">Duluth1</strain>
        <tissue evidence="3">Whole animal</tissue>
    </source>
</reference>
<keyword evidence="2" id="KW-0472">Membrane</keyword>
<organism evidence="3 4">
    <name type="scientific">Dreissena polymorpha</name>
    <name type="common">Zebra mussel</name>
    <name type="synonym">Mytilus polymorpha</name>
    <dbReference type="NCBI Taxonomy" id="45954"/>
    <lineage>
        <taxon>Eukaryota</taxon>
        <taxon>Metazoa</taxon>
        <taxon>Spiralia</taxon>
        <taxon>Lophotrochozoa</taxon>
        <taxon>Mollusca</taxon>
        <taxon>Bivalvia</taxon>
        <taxon>Autobranchia</taxon>
        <taxon>Heteroconchia</taxon>
        <taxon>Euheterodonta</taxon>
        <taxon>Imparidentia</taxon>
        <taxon>Neoheterodontei</taxon>
        <taxon>Myida</taxon>
        <taxon>Dreissenoidea</taxon>
        <taxon>Dreissenidae</taxon>
        <taxon>Dreissena</taxon>
    </lineage>
</organism>
<feature type="transmembrane region" description="Helical" evidence="2">
    <location>
        <begin position="54"/>
        <end position="73"/>
    </location>
</feature>
<feature type="transmembrane region" description="Helical" evidence="2">
    <location>
        <begin position="94"/>
        <end position="115"/>
    </location>
</feature>
<protein>
    <submittedName>
        <fullName evidence="3">Uncharacterized protein</fullName>
    </submittedName>
</protein>
<feature type="compositionally biased region" description="Polar residues" evidence="1">
    <location>
        <begin position="278"/>
        <end position="288"/>
    </location>
</feature>
<feature type="region of interest" description="Disordered" evidence="1">
    <location>
        <begin position="211"/>
        <end position="231"/>
    </location>
</feature>
<evidence type="ECO:0000256" key="1">
    <source>
        <dbReference type="SAM" id="MobiDB-lite"/>
    </source>
</evidence>
<accession>A0A9D4DXP0</accession>
<gene>
    <name evidence="3" type="ORF">DPMN_169391</name>
</gene>
<reference evidence="3" key="2">
    <citation type="submission" date="2020-11" db="EMBL/GenBank/DDBJ databases">
        <authorList>
            <person name="McCartney M.A."/>
            <person name="Auch B."/>
            <person name="Kono T."/>
            <person name="Mallez S."/>
            <person name="Becker A."/>
            <person name="Gohl D.M."/>
            <person name="Silverstein K.A.T."/>
            <person name="Koren S."/>
            <person name="Bechman K.B."/>
            <person name="Herman A."/>
            <person name="Abrahante J.E."/>
            <person name="Garbe J."/>
        </authorList>
    </citation>
    <scope>NUCLEOTIDE SEQUENCE</scope>
    <source>
        <strain evidence="3">Duluth1</strain>
        <tissue evidence="3">Whole animal</tissue>
    </source>
</reference>
<keyword evidence="4" id="KW-1185">Reference proteome</keyword>
<dbReference type="AlphaFoldDB" id="A0A9D4DXP0"/>
<evidence type="ECO:0000313" key="3">
    <source>
        <dbReference type="EMBL" id="KAH3768179.1"/>
    </source>
</evidence>
<evidence type="ECO:0000313" key="4">
    <source>
        <dbReference type="Proteomes" id="UP000828390"/>
    </source>
</evidence>
<dbReference type="Proteomes" id="UP000828390">
    <property type="component" value="Unassembled WGS sequence"/>
</dbReference>
<sequence length="353" mass="39519">MAYLWRLHYHEYYRLSIAYLLMCAVHAVLAWLGFKYTAGTGQGTTNTPYHVMNIPTASVYFIETVVSLIIFVNGRMAYSKDNQKSSTAKTLDTFNTFVSCFVCVWGVVGCVLIANSGLCIQTDKCYYTINMGQNLAVAITSLFLHVVLIFVHFFSLVCSSKGHYSNEITPLPPNLQSTSSNITPQSQAGSNNTRPSILTNPSEILRLMKDPRIKQNIESPTENDTGNNRKLRRQTSEFLLNAVNDVSKRPEPYVVNGNFSDESLDHRMDKTLEKPKSSKSMLDSQSTPLAPPPTYAEAIYMPSGEVIIANPYYLPPLISRPSRLRVPEHIYSGTNYPDEELEIAHAQSTNGYM</sequence>
<comment type="caution">
    <text evidence="3">The sequence shown here is derived from an EMBL/GenBank/DDBJ whole genome shotgun (WGS) entry which is preliminary data.</text>
</comment>
<feature type="compositionally biased region" description="Polar residues" evidence="1">
    <location>
        <begin position="216"/>
        <end position="228"/>
    </location>
</feature>
<keyword evidence="2" id="KW-0812">Transmembrane</keyword>
<feature type="region of interest" description="Disordered" evidence="1">
    <location>
        <begin position="175"/>
        <end position="197"/>
    </location>
</feature>
<name>A0A9D4DXP0_DREPO</name>
<feature type="transmembrane region" description="Helical" evidence="2">
    <location>
        <begin position="12"/>
        <end position="34"/>
    </location>
</feature>
<dbReference type="EMBL" id="JAIWYP010000009">
    <property type="protein sequence ID" value="KAH3768179.1"/>
    <property type="molecule type" value="Genomic_DNA"/>
</dbReference>
<feature type="transmembrane region" description="Helical" evidence="2">
    <location>
        <begin position="135"/>
        <end position="157"/>
    </location>
</feature>
<evidence type="ECO:0000256" key="2">
    <source>
        <dbReference type="SAM" id="Phobius"/>
    </source>
</evidence>